<dbReference type="InterPro" id="IPR036034">
    <property type="entry name" value="PDZ_sf"/>
</dbReference>
<feature type="signal peptide" evidence="1">
    <location>
        <begin position="1"/>
        <end position="27"/>
    </location>
</feature>
<dbReference type="SUPFAM" id="SSF52096">
    <property type="entry name" value="ClpP/crotonase"/>
    <property type="match status" value="1"/>
</dbReference>
<keyword evidence="3" id="KW-1185">Reference proteome</keyword>
<comment type="caution">
    <text evidence="2">The sequence shown here is derived from an EMBL/GenBank/DDBJ whole genome shotgun (WGS) entry which is preliminary data.</text>
</comment>
<evidence type="ECO:0000256" key="1">
    <source>
        <dbReference type="SAM" id="SignalP"/>
    </source>
</evidence>
<sequence length="424" mass="44974">MKRSCRSFAPLLLTVAACLALPAAAWADPECSTKPFDAAAAWREVSSEFADNYAYWDRAGGAQAFAAAAPAMQSAPDRLTFADRLEVLMLVFRDSHLHVSPTSKPSMAWIPSAADLWLSAQGERLVVSDVKAGSDAAARGIRPGWELTAIDGADPRQTARGRFAAIGVTPGADQLLYAINALAAGRLEQPRRMTFRVAGRARTIDLPAGYASVHRPAGPLTVSHRSDPAGHDVAVLRVNNSLGDTALIKAFDDAVAALPAASHVIVDMRDTPSGGTSTVARAIIGHFVSEPRPYQRHELTVERVKSGVPRIWLEYVQPRSPLRPAPLVLAGRWTGSMGEGIVVGLNAAAKAPIVGSQMGQLLGAIVQDEMPAACITVSLPNEKLWHVDGRPREDVMPDLRVPSADVAAYGSDAALALALASLDR</sequence>
<dbReference type="EMBL" id="JBHLTL010000011">
    <property type="protein sequence ID" value="MFC0590713.1"/>
    <property type="molecule type" value="Genomic_DNA"/>
</dbReference>
<dbReference type="Gene3D" id="3.90.226.10">
    <property type="entry name" value="2-enoyl-CoA Hydratase, Chain A, domain 1"/>
    <property type="match status" value="1"/>
</dbReference>
<dbReference type="InterPro" id="IPR029045">
    <property type="entry name" value="ClpP/crotonase-like_dom_sf"/>
</dbReference>
<accession>A0ABV6PNW2</accession>
<dbReference type="PROSITE" id="PS51257">
    <property type="entry name" value="PROKAR_LIPOPROTEIN"/>
    <property type="match status" value="1"/>
</dbReference>
<evidence type="ECO:0000313" key="3">
    <source>
        <dbReference type="Proteomes" id="UP001589943"/>
    </source>
</evidence>
<reference evidence="2 3" key="1">
    <citation type="submission" date="2024-09" db="EMBL/GenBank/DDBJ databases">
        <authorList>
            <person name="Sun Q."/>
            <person name="Mori K."/>
        </authorList>
    </citation>
    <scope>NUCLEOTIDE SEQUENCE [LARGE SCALE GENOMIC DNA]</scope>
    <source>
        <strain evidence="2 3">NCAIM B.02537</strain>
    </source>
</reference>
<dbReference type="RefSeq" id="WP_379482162.1">
    <property type="nucleotide sequence ID" value="NZ_JBHLTL010000011.1"/>
</dbReference>
<feature type="chain" id="PRO_5046515967" evidence="1">
    <location>
        <begin position="28"/>
        <end position="424"/>
    </location>
</feature>
<protein>
    <submittedName>
        <fullName evidence="2">S41 family peptidase</fullName>
    </submittedName>
</protein>
<name>A0ABV6PNW2_9SPHN</name>
<proteinExistence type="predicted"/>
<dbReference type="Proteomes" id="UP001589943">
    <property type="component" value="Unassembled WGS sequence"/>
</dbReference>
<keyword evidence="1" id="KW-0732">Signal</keyword>
<dbReference type="SUPFAM" id="SSF50156">
    <property type="entry name" value="PDZ domain-like"/>
    <property type="match status" value="1"/>
</dbReference>
<gene>
    <name evidence="2" type="ORF">ACFFF7_14975</name>
</gene>
<evidence type="ECO:0000313" key="2">
    <source>
        <dbReference type="EMBL" id="MFC0590713.1"/>
    </source>
</evidence>
<organism evidence="2 3">
    <name type="scientific">Novosphingobium aquiterrae</name>
    <dbReference type="NCBI Taxonomy" id="624388"/>
    <lineage>
        <taxon>Bacteria</taxon>
        <taxon>Pseudomonadati</taxon>
        <taxon>Pseudomonadota</taxon>
        <taxon>Alphaproteobacteria</taxon>
        <taxon>Sphingomonadales</taxon>
        <taxon>Sphingomonadaceae</taxon>
        <taxon>Novosphingobium</taxon>
    </lineage>
</organism>